<dbReference type="PANTHER" id="PTHR35491">
    <property type="entry name" value="OS12G0638500-LIKE PROTEIN"/>
    <property type="match status" value="1"/>
</dbReference>
<sequence length="1037" mass="114021">MVRIKIYIICSFDFYIFSDEQDNDGNIEGKMVTSKDVWKFQNSRVIVHFDEDSGQPIGESGGLLGSWICQLRNDVNLLPINYSDWRLVSPHIKNKAWEVIQSKFRFDDPQMRKSFVMGALGKSTSKGSRISMGKCKSGILKTRKNIPCLMSVEERVFQEEEMRLKSRPGKHHVEQSFSSRLAHNLMEALYVKKQKNARVPLNCCSWTYTFKLVCRSTANRQDVENSEMVVELKTQVSELSDQVKGMTTFIQQIIGTSTGEHVRERATSFDVAFANIPNPTFANIPDPPDQERIEGIIPKKDQGTSMEEQREESASIGDCKAPLEETGKELGLASKSETLDGEVDVPVKEPCVEDVSDSGVGSVTKDDVEKGVSSDDVVKTGEPETERDAGAVDVKPVNGESAGEEENEVNDEEANHVAEQNVQTEKPQQSSVDGETLSVAEDKAGQEKESGDGSDDANMDVDSKQANEENVGSETNYGKDSESVQVPEESTQETNEENPAAETCGEVDTTHKEENGEAMDVDYTEEETLEKLVLDDAGASMVPTQDVPITEADSNLVKGMEVDERKDDADMAVESANPKSSSEDAAPGEIEQLDQNGLFDPRSDITNFIDFSGVSSWSGNVQDLKTESGNLSSLKEDKKATLTAEEVATEEDGGKVSSHAEGVENESNEAPVATECPEEASDAILGSDENQDGKDQQDTRREEDDTTHEAPSIDQNQQQEDTVMEENPDNSDYAEVGTDSDIKTNGVKRKADVLSEQRPSFKIGACIARAASQMAGSPSVLKGSSNLGDETLSVESFVSQLHSAATDPVKENAVSEIASGFFLRFRNSSASQQFVPEKASSKRGRSNSSAAVGTEAFEFEEMGDTYWTDRVIHNGGEEQTPAATEKENYQVVPVELKPAQVKRTRRPYRRRQSQISYPLPSASDKPADFDENAPAELIMYFSEADAIPSEKSLSKMFRHFGPIRDSQTEVDEEKNRARVVFRKGADADVAYKSAGKFNIFGTKTVNYELSFTITETFKVKPYVVSLDEEEAAVSLPA</sequence>
<evidence type="ECO:0000313" key="2">
    <source>
        <dbReference type="EMBL" id="CAF1852355.1"/>
    </source>
</evidence>
<name>A0A816JZ57_BRANA</name>
<feature type="compositionally biased region" description="Basic and acidic residues" evidence="1">
    <location>
        <begin position="440"/>
        <end position="451"/>
    </location>
</feature>
<dbReference type="Proteomes" id="UP001295469">
    <property type="component" value="Chromosome C04"/>
</dbReference>
<reference evidence="2" key="1">
    <citation type="submission" date="2021-01" db="EMBL/GenBank/DDBJ databases">
        <authorList>
            <consortium name="Genoscope - CEA"/>
            <person name="William W."/>
        </authorList>
    </citation>
    <scope>NUCLEOTIDE SEQUENCE</scope>
</reference>
<organism evidence="2">
    <name type="scientific">Brassica napus</name>
    <name type="common">Rape</name>
    <dbReference type="NCBI Taxonomy" id="3708"/>
    <lineage>
        <taxon>Eukaryota</taxon>
        <taxon>Viridiplantae</taxon>
        <taxon>Streptophyta</taxon>
        <taxon>Embryophyta</taxon>
        <taxon>Tracheophyta</taxon>
        <taxon>Spermatophyta</taxon>
        <taxon>Magnoliopsida</taxon>
        <taxon>eudicotyledons</taxon>
        <taxon>Gunneridae</taxon>
        <taxon>Pentapetalae</taxon>
        <taxon>rosids</taxon>
        <taxon>malvids</taxon>
        <taxon>Brassicales</taxon>
        <taxon>Brassicaceae</taxon>
        <taxon>Brassiceae</taxon>
        <taxon>Brassica</taxon>
    </lineage>
</organism>
<feature type="compositionally biased region" description="Polar residues" evidence="1">
    <location>
        <begin position="613"/>
        <end position="633"/>
    </location>
</feature>
<feature type="compositionally biased region" description="Acidic residues" evidence="1">
    <location>
        <begin position="402"/>
        <end position="412"/>
    </location>
</feature>
<feature type="compositionally biased region" description="Polar residues" evidence="1">
    <location>
        <begin position="420"/>
        <end position="433"/>
    </location>
</feature>
<feature type="region of interest" description="Disordered" evidence="1">
    <location>
        <begin position="280"/>
        <end position="523"/>
    </location>
</feature>
<feature type="compositionally biased region" description="Basic and acidic residues" evidence="1">
    <location>
        <begin position="364"/>
        <end position="390"/>
    </location>
</feature>
<feature type="compositionally biased region" description="Basic and acidic residues" evidence="1">
    <location>
        <begin position="691"/>
        <end position="703"/>
    </location>
</feature>
<accession>A0A816JZ57</accession>
<gene>
    <name evidence="2" type="ORF">DARMORV10_C04P37540.1</name>
</gene>
<dbReference type="EMBL" id="HG994368">
    <property type="protein sequence ID" value="CAF1852355.1"/>
    <property type="molecule type" value="Genomic_DNA"/>
</dbReference>
<dbReference type="PANTHER" id="PTHR35491:SF10">
    <property type="entry name" value="DENTIN SIALOPHOSPHOPROTEIN-LIKE PROTEIN"/>
    <property type="match status" value="1"/>
</dbReference>
<evidence type="ECO:0000256" key="1">
    <source>
        <dbReference type="SAM" id="MobiDB-lite"/>
    </source>
</evidence>
<feature type="region of interest" description="Disordered" evidence="1">
    <location>
        <begin position="564"/>
        <end position="744"/>
    </location>
</feature>
<proteinExistence type="predicted"/>
<dbReference type="AlphaFoldDB" id="A0A816JZ57"/>
<feature type="compositionally biased region" description="Basic and acidic residues" evidence="1">
    <location>
        <begin position="289"/>
        <end position="313"/>
    </location>
</feature>
<feature type="region of interest" description="Disordered" evidence="1">
    <location>
        <begin position="833"/>
        <end position="853"/>
    </location>
</feature>
<protein>
    <submittedName>
        <fullName evidence="2">(rape) hypothetical protein</fullName>
    </submittedName>
</protein>